<dbReference type="InterPro" id="IPR003033">
    <property type="entry name" value="SCP2_sterol-bd_dom"/>
</dbReference>
<dbReference type="Proteomes" id="UP000515733">
    <property type="component" value="Chromosome"/>
</dbReference>
<evidence type="ECO:0000313" key="4">
    <source>
        <dbReference type="Proteomes" id="UP000515733"/>
    </source>
</evidence>
<gene>
    <name evidence="1" type="primary">ubiJ</name>
    <name evidence="3" type="ORF">DENOEST_3882</name>
</gene>
<dbReference type="PANTHER" id="PTHR38693:SF1">
    <property type="entry name" value="UBIQUINONE BIOSYNTHESIS ACCESSORY FACTOR UBIJ"/>
    <property type="match status" value="1"/>
</dbReference>
<organism evidence="3 4">
    <name type="scientific">Denitratisoma oestradiolicum</name>
    <dbReference type="NCBI Taxonomy" id="311182"/>
    <lineage>
        <taxon>Bacteria</taxon>
        <taxon>Pseudomonadati</taxon>
        <taxon>Pseudomonadota</taxon>
        <taxon>Betaproteobacteria</taxon>
        <taxon>Nitrosomonadales</taxon>
        <taxon>Sterolibacteriaceae</taxon>
        <taxon>Denitratisoma</taxon>
    </lineage>
</organism>
<dbReference type="PANTHER" id="PTHR38693">
    <property type="entry name" value="UBIQUINONE BIOSYNTHESIS PROTEIN UBIJ"/>
    <property type="match status" value="1"/>
</dbReference>
<keyword evidence="1" id="KW-0831">Ubiquinone biosynthesis</keyword>
<dbReference type="KEGG" id="doe:DENOEST_3882"/>
<keyword evidence="1" id="KW-0963">Cytoplasm</keyword>
<dbReference type="InterPro" id="IPR038989">
    <property type="entry name" value="UbiJ"/>
</dbReference>
<dbReference type="Pfam" id="PF02036">
    <property type="entry name" value="SCP2"/>
    <property type="match status" value="1"/>
</dbReference>
<protein>
    <recommendedName>
        <fullName evidence="1">Ubiquinone biosynthesis accessory factor UbiJ</fullName>
    </recommendedName>
</protein>
<evidence type="ECO:0000259" key="2">
    <source>
        <dbReference type="Pfam" id="PF02036"/>
    </source>
</evidence>
<feature type="domain" description="SCP2" evidence="2">
    <location>
        <begin position="10"/>
        <end position="99"/>
    </location>
</feature>
<keyword evidence="4" id="KW-1185">Reference proteome</keyword>
<comment type="similarity">
    <text evidence="1">Belongs to the UbiJ family.</text>
</comment>
<dbReference type="EMBL" id="LR778301">
    <property type="protein sequence ID" value="CAB1371036.1"/>
    <property type="molecule type" value="Genomic_DNA"/>
</dbReference>
<accession>A0A6S6YEP6</accession>
<evidence type="ECO:0000256" key="1">
    <source>
        <dbReference type="HAMAP-Rule" id="MF_02215"/>
    </source>
</evidence>
<proteinExistence type="inferred from homology"/>
<dbReference type="GO" id="GO:0005737">
    <property type="term" value="C:cytoplasm"/>
    <property type="evidence" value="ECO:0007669"/>
    <property type="project" value="UniProtKB-SubCell"/>
</dbReference>
<name>A0A6S6YEP6_9PROT</name>
<dbReference type="HAMAP" id="MF_02215">
    <property type="entry name" value="UbiJ"/>
    <property type="match status" value="1"/>
</dbReference>
<comment type="pathway">
    <text evidence="1">Cofactor biosynthesis; ubiquinone biosynthesis.</text>
</comment>
<dbReference type="GO" id="GO:0006744">
    <property type="term" value="P:ubiquinone biosynthetic process"/>
    <property type="evidence" value="ECO:0007669"/>
    <property type="project" value="UniProtKB-UniRule"/>
</dbReference>
<dbReference type="UniPathway" id="UPA00232"/>
<sequence length="188" mass="20771">MLQSPVLTALNHLLAQADWARGRLRPFAGRQARIELPPLPTLSFAVDEEGYLRSTEEGGADVSIILSALPLLALGNPEQAFKQAHISGNADFADSLGFVLRNLRWDFEEDLSRLVGDIAAHRIAGLLTGLFAWQRETAARLGENLSEYLAEEQGVLLRPSEISAFTDDLNQLRADLARLEQRIGRLSR</sequence>
<dbReference type="OrthoDB" id="8525483at2"/>
<comment type="subcellular location">
    <subcellularLocation>
        <location evidence="1">Cytoplasm</location>
    </subcellularLocation>
</comment>
<reference evidence="3 4" key="1">
    <citation type="submission" date="2020-03" db="EMBL/GenBank/DDBJ databases">
        <authorList>
            <consortium name="Genoscope - CEA"/>
            <person name="William W."/>
        </authorList>
    </citation>
    <scope>NUCLEOTIDE SEQUENCE [LARGE SCALE GENOMIC DNA]</scope>
    <source>
        <strain evidence="4">DSM 16959</strain>
    </source>
</reference>
<dbReference type="RefSeq" id="WP_145772027.1">
    <property type="nucleotide sequence ID" value="NZ_LR778301.1"/>
</dbReference>
<dbReference type="AlphaFoldDB" id="A0A6S6YEP6"/>
<evidence type="ECO:0000313" key="3">
    <source>
        <dbReference type="EMBL" id="CAB1371036.1"/>
    </source>
</evidence>
<comment type="function">
    <text evidence="1">Required for ubiquinone (coenzyme Q) biosynthesis. Binds hydrophobic ubiquinone biosynthetic intermediates via its SCP2 domain and is essential for the stability of the Ubi complex. May constitute a docking platform where Ubi enzymes assemble and access their SCP2-bound polyprenyl substrates.</text>
</comment>